<evidence type="ECO:0000313" key="3">
    <source>
        <dbReference type="EMBL" id="ALO16222.1"/>
    </source>
</evidence>
<dbReference type="KEGG" id="blq:L21SP5_02599"/>
<dbReference type="STRING" id="1307839.L21SP5_02599"/>
<dbReference type="Pfam" id="PF06206">
    <property type="entry name" value="CpeT"/>
    <property type="match status" value="1"/>
</dbReference>
<dbReference type="AlphaFoldDB" id="A0A0S2I1R9"/>
<dbReference type="GO" id="GO:0016829">
    <property type="term" value="F:lyase activity"/>
    <property type="evidence" value="ECO:0007669"/>
    <property type="project" value="UniProtKB-KW"/>
</dbReference>
<dbReference type="Gene3D" id="2.40.128.590">
    <property type="entry name" value="CpcT/CpeT domain"/>
    <property type="match status" value="1"/>
</dbReference>
<protein>
    <submittedName>
        <fullName evidence="3">Phycocyanobilin lyase CpcT</fullName>
        <ecNumber evidence="3">4.-.-.-</ecNumber>
    </submittedName>
</protein>
<dbReference type="InterPro" id="IPR038672">
    <property type="entry name" value="CpcT/CpeT_sf"/>
</dbReference>
<dbReference type="PANTHER" id="PTHR35137">
    <property type="entry name" value="CHROMOPHORE LYASE CRL, CHLOROPLASTIC"/>
    <property type="match status" value="1"/>
</dbReference>
<dbReference type="CDD" id="cd16338">
    <property type="entry name" value="CpcT"/>
    <property type="match status" value="1"/>
</dbReference>
<comment type="similarity">
    <text evidence="1">Belongs to the CpcT/CpeT biliprotein lyase family.</text>
</comment>
<accession>A0A0S2I1R9</accession>
<dbReference type="PANTHER" id="PTHR35137:SF1">
    <property type="entry name" value="CHROMOPHORE LYASE CRL, CHLOROPLASTIC"/>
    <property type="match status" value="1"/>
</dbReference>
<dbReference type="EMBL" id="CP013118">
    <property type="protein sequence ID" value="ALO16222.1"/>
    <property type="molecule type" value="Genomic_DNA"/>
</dbReference>
<sequence length="291" mass="33333">MLLFFTSVIGLQSFGNSGGVESLSVSQTCCMVGDTVWFNFDADLYKKAESVKWFSSINGTLGGGVSLAVNDLSAGMHKIWVEIDDSTCYEYSDSILIKPYRPSDSIKKLVQWMTGYFSSQAQADTSTDKYHVDVRLRMRRIWPDSSRNFWIYVEQAYAEDTAQPYRQRVYKVYEANGQIKDEVYKIAGDSLFVYAWQYPEKFNNLSKDDLELKPCCGMYFDWDPQNHLFIANTSGQKCRAGIPGVSYITSESKILPNQFTSWDLGYNKKGEVVMGPHSPYIFEKRYNYSIE</sequence>
<evidence type="ECO:0000256" key="2">
    <source>
        <dbReference type="ARBA" id="ARBA00023239"/>
    </source>
</evidence>
<dbReference type="InterPro" id="IPR010404">
    <property type="entry name" value="CpcT/CpeT"/>
</dbReference>
<keyword evidence="4" id="KW-1185">Reference proteome</keyword>
<evidence type="ECO:0000313" key="4">
    <source>
        <dbReference type="Proteomes" id="UP000064893"/>
    </source>
</evidence>
<reference evidence="3 4" key="1">
    <citation type="submission" date="2015-11" db="EMBL/GenBank/DDBJ databases">
        <title>Description and complete genome sequence of a novel strain predominating in hypersaline microbial mats and representing a new family of the Bacteriodetes phylum.</title>
        <authorList>
            <person name="Spring S."/>
            <person name="Bunk B."/>
            <person name="Sproer C."/>
            <person name="Klenk H.-P."/>
        </authorList>
    </citation>
    <scope>NUCLEOTIDE SEQUENCE [LARGE SCALE GENOMIC DNA]</scope>
    <source>
        <strain evidence="3 4">L21-Spi-D4</strain>
    </source>
</reference>
<dbReference type="Proteomes" id="UP000064893">
    <property type="component" value="Chromosome"/>
</dbReference>
<evidence type="ECO:0000256" key="1">
    <source>
        <dbReference type="ARBA" id="ARBA00008206"/>
    </source>
</evidence>
<name>A0A0S2I1R9_9BACT</name>
<dbReference type="EC" id="4.-.-.-" evidence="3"/>
<gene>
    <name evidence="3" type="primary">cpcT1</name>
    <name evidence="3" type="ORF">L21SP5_02599</name>
</gene>
<keyword evidence="2 3" id="KW-0456">Lyase</keyword>
<organism evidence="3 4">
    <name type="scientific">Salinivirga cyanobacteriivorans</name>
    <dbReference type="NCBI Taxonomy" id="1307839"/>
    <lineage>
        <taxon>Bacteria</taxon>
        <taxon>Pseudomonadati</taxon>
        <taxon>Bacteroidota</taxon>
        <taxon>Bacteroidia</taxon>
        <taxon>Bacteroidales</taxon>
        <taxon>Salinivirgaceae</taxon>
        <taxon>Salinivirga</taxon>
    </lineage>
</organism>
<proteinExistence type="inferred from homology"/>